<dbReference type="AlphaFoldDB" id="I3T7A3"/>
<keyword evidence="2" id="KW-1015">Disulfide bond</keyword>
<dbReference type="SMART" id="SM00856">
    <property type="entry name" value="PMEI"/>
    <property type="match status" value="1"/>
</dbReference>
<evidence type="ECO:0000259" key="5">
    <source>
        <dbReference type="SMART" id="SM00856"/>
    </source>
</evidence>
<dbReference type="Gene3D" id="1.20.140.40">
    <property type="entry name" value="Invertase/pectin methylesterase inhibitor family protein"/>
    <property type="match status" value="1"/>
</dbReference>
<sequence>MPHFKPLTISFYLQALLLIMISIPATIHCRTFLPNSGKLIETTCKNTPNYNVCFQSLKASPGGSGADVTGLAQIMVRVMKAKANDALNVIHELQKVKIGLGTEQRRALSSCADKYRAILIGDIPQATEALQKGDPKFAEDGANDAANEATYCESEFSGKSLLTKQNNVMHDVAAVTGAIVRMLL</sequence>
<feature type="signal peptide" evidence="4">
    <location>
        <begin position="1"/>
        <end position="29"/>
    </location>
</feature>
<reference evidence="6" key="1">
    <citation type="submission" date="2012-05" db="EMBL/GenBank/DDBJ databases">
        <authorList>
            <person name="Krishnakumar V."/>
            <person name="Cheung F."/>
            <person name="Xiao Y."/>
            <person name="Chan A."/>
            <person name="Moskal W.A."/>
            <person name="Town C.D."/>
        </authorList>
    </citation>
    <scope>NUCLEOTIDE SEQUENCE</scope>
</reference>
<name>I3T7A3_LOTJA</name>
<evidence type="ECO:0000256" key="2">
    <source>
        <dbReference type="ARBA" id="ARBA00023157"/>
    </source>
</evidence>
<evidence type="ECO:0000256" key="1">
    <source>
        <dbReference type="ARBA" id="ARBA00022729"/>
    </source>
</evidence>
<feature type="domain" description="Pectinesterase inhibitor" evidence="5">
    <location>
        <begin position="35"/>
        <end position="179"/>
    </location>
</feature>
<dbReference type="InterPro" id="IPR035513">
    <property type="entry name" value="Invertase/methylesterase_inhib"/>
</dbReference>
<dbReference type="GeneID" id="130715435"/>
<evidence type="ECO:0000256" key="4">
    <source>
        <dbReference type="SAM" id="SignalP"/>
    </source>
</evidence>
<dbReference type="PANTHER" id="PTHR36710">
    <property type="entry name" value="PECTINESTERASE INHIBITOR-LIKE"/>
    <property type="match status" value="1"/>
</dbReference>
<evidence type="ECO:0000256" key="3">
    <source>
        <dbReference type="ARBA" id="ARBA00038471"/>
    </source>
</evidence>
<dbReference type="InterPro" id="IPR052421">
    <property type="entry name" value="PCW_Enzyme_Inhibitor"/>
</dbReference>
<dbReference type="FunFam" id="1.20.140.40:FF:000009">
    <property type="entry name" value="Invertase/pectin methylesterase inhibitor family protein"/>
    <property type="match status" value="1"/>
</dbReference>
<feature type="chain" id="PRO_5003679837" description="Pectinesterase inhibitor domain-containing protein" evidence="4">
    <location>
        <begin position="30"/>
        <end position="184"/>
    </location>
</feature>
<organism evidence="6">
    <name type="scientific">Lotus japonicus</name>
    <name type="common">Lotus corniculatus var. japonicus</name>
    <dbReference type="NCBI Taxonomy" id="34305"/>
    <lineage>
        <taxon>Eukaryota</taxon>
        <taxon>Viridiplantae</taxon>
        <taxon>Streptophyta</taxon>
        <taxon>Embryophyta</taxon>
        <taxon>Tracheophyta</taxon>
        <taxon>Spermatophyta</taxon>
        <taxon>Magnoliopsida</taxon>
        <taxon>eudicotyledons</taxon>
        <taxon>Gunneridae</taxon>
        <taxon>Pentapetalae</taxon>
        <taxon>rosids</taxon>
        <taxon>fabids</taxon>
        <taxon>Fabales</taxon>
        <taxon>Fabaceae</taxon>
        <taxon>Papilionoideae</taxon>
        <taxon>50 kb inversion clade</taxon>
        <taxon>NPAAA clade</taxon>
        <taxon>Hologalegina</taxon>
        <taxon>robinioid clade</taxon>
        <taxon>Loteae</taxon>
        <taxon>Lotus</taxon>
    </lineage>
</organism>
<proteinExistence type="evidence at transcript level"/>
<dbReference type="NCBIfam" id="TIGR01614">
    <property type="entry name" value="PME_inhib"/>
    <property type="match status" value="1"/>
</dbReference>
<dbReference type="Pfam" id="PF04043">
    <property type="entry name" value="PMEI"/>
    <property type="match status" value="1"/>
</dbReference>
<dbReference type="RefSeq" id="XP_057421516.1">
    <property type="nucleotide sequence ID" value="XM_057565533.1"/>
</dbReference>
<dbReference type="InterPro" id="IPR034087">
    <property type="entry name" value="C/VIF1"/>
</dbReference>
<keyword evidence="1 4" id="KW-0732">Signal</keyword>
<evidence type="ECO:0000313" key="6">
    <source>
        <dbReference type="EMBL" id="AFK48395.1"/>
    </source>
</evidence>
<accession>I3T7A3</accession>
<dbReference type="EMBL" id="BT148601">
    <property type="protein sequence ID" value="AFK48395.1"/>
    <property type="molecule type" value="mRNA"/>
</dbReference>
<dbReference type="KEGG" id="lja:130715435"/>
<dbReference type="GO" id="GO:0004857">
    <property type="term" value="F:enzyme inhibitor activity"/>
    <property type="evidence" value="ECO:0007669"/>
    <property type="project" value="InterPro"/>
</dbReference>
<comment type="similarity">
    <text evidence="3">Belongs to the PMEI family.</text>
</comment>
<dbReference type="CDD" id="cd15796">
    <property type="entry name" value="CIF_like"/>
    <property type="match status" value="1"/>
</dbReference>
<protein>
    <recommendedName>
        <fullName evidence="5">Pectinesterase inhibitor domain-containing protein</fullName>
    </recommendedName>
</protein>
<dbReference type="PANTHER" id="PTHR36710:SF13">
    <property type="entry name" value="PUTATIVE-RELATED"/>
    <property type="match status" value="1"/>
</dbReference>
<dbReference type="OrthoDB" id="1918674at2759"/>
<dbReference type="InterPro" id="IPR006501">
    <property type="entry name" value="Pectinesterase_inhib_dom"/>
</dbReference>
<dbReference type="SUPFAM" id="SSF101148">
    <property type="entry name" value="Plant invertase/pectin methylesterase inhibitor"/>
    <property type="match status" value="1"/>
</dbReference>